<evidence type="ECO:0000256" key="6">
    <source>
        <dbReference type="ARBA" id="ARBA00022763"/>
    </source>
</evidence>
<dbReference type="InterPro" id="IPR036388">
    <property type="entry name" value="WH-like_DNA-bd_sf"/>
</dbReference>
<dbReference type="InterPro" id="IPR036217">
    <property type="entry name" value="MethylDNA_cys_MeTrfase_DNAb"/>
</dbReference>
<evidence type="ECO:0000256" key="8">
    <source>
        <dbReference type="ARBA" id="ARBA00049348"/>
    </source>
</evidence>
<evidence type="ECO:0000259" key="11">
    <source>
        <dbReference type="Pfam" id="PF02870"/>
    </source>
</evidence>
<comment type="miscellaneous">
    <text evidence="9">This enzyme catalyzes only one turnover and therefore is not strictly catalytic. According to one definition, an enzyme is a biocatalyst that acts repeatedly and over many reaction cycles.</text>
</comment>
<dbReference type="GO" id="GO:0003908">
    <property type="term" value="F:methylated-DNA-[protein]-cysteine S-methyltransferase activity"/>
    <property type="evidence" value="ECO:0007669"/>
    <property type="project" value="UniProtKB-UniRule"/>
</dbReference>
<dbReference type="NCBIfam" id="TIGR00589">
    <property type="entry name" value="ogt"/>
    <property type="match status" value="1"/>
</dbReference>
<dbReference type="RefSeq" id="WP_068308726.1">
    <property type="nucleotide sequence ID" value="NZ_FNAK01000001.1"/>
</dbReference>
<dbReference type="PANTHER" id="PTHR10815:SF5">
    <property type="entry name" value="METHYLATED-DNA--PROTEIN-CYSTEINE METHYLTRANSFERASE"/>
    <property type="match status" value="1"/>
</dbReference>
<dbReference type="PANTHER" id="PTHR10815">
    <property type="entry name" value="METHYLATED-DNA--PROTEIN-CYSTEINE METHYLTRANSFERASE"/>
    <property type="match status" value="1"/>
</dbReference>
<dbReference type="SUPFAM" id="SSF46767">
    <property type="entry name" value="Methylated DNA-protein cysteine methyltransferase, C-terminal domain"/>
    <property type="match status" value="1"/>
</dbReference>
<reference evidence="12 13" key="1">
    <citation type="submission" date="2016-10" db="EMBL/GenBank/DDBJ databases">
        <authorList>
            <person name="de Groot N.N."/>
        </authorList>
    </citation>
    <scope>NUCLEOTIDE SEQUENCE [LARGE SCALE GENOMIC DNA]</scope>
    <source>
        <strain evidence="12 13">CGMCC 1.9109</strain>
    </source>
</reference>
<evidence type="ECO:0000256" key="7">
    <source>
        <dbReference type="ARBA" id="ARBA00023204"/>
    </source>
</evidence>
<gene>
    <name evidence="12" type="ORF">SAMN04488071_0285</name>
</gene>
<comment type="subcellular location">
    <subcellularLocation>
        <location evidence="9">Cytoplasm</location>
    </subcellularLocation>
</comment>
<comment type="catalytic activity">
    <reaction evidence="8 9">
        <text>a 6-O-methyl-2'-deoxyguanosine in DNA + L-cysteinyl-[protein] = S-methyl-L-cysteinyl-[protein] + a 2'-deoxyguanosine in DNA</text>
        <dbReference type="Rhea" id="RHEA:24000"/>
        <dbReference type="Rhea" id="RHEA-COMP:10131"/>
        <dbReference type="Rhea" id="RHEA-COMP:10132"/>
        <dbReference type="Rhea" id="RHEA-COMP:11367"/>
        <dbReference type="Rhea" id="RHEA-COMP:11368"/>
        <dbReference type="ChEBI" id="CHEBI:29950"/>
        <dbReference type="ChEBI" id="CHEBI:82612"/>
        <dbReference type="ChEBI" id="CHEBI:85445"/>
        <dbReference type="ChEBI" id="CHEBI:85448"/>
        <dbReference type="EC" id="2.1.1.63"/>
    </reaction>
</comment>
<feature type="domain" description="Methylated-DNA-[protein]-cysteine S-methyltransferase DNA binding" evidence="10">
    <location>
        <begin position="68"/>
        <end position="146"/>
    </location>
</feature>
<dbReference type="InterPro" id="IPR023546">
    <property type="entry name" value="MGMT"/>
</dbReference>
<keyword evidence="5 9" id="KW-0808">Transferase</keyword>
<evidence type="ECO:0000256" key="9">
    <source>
        <dbReference type="HAMAP-Rule" id="MF_00772"/>
    </source>
</evidence>
<accession>A0A1G6TMR7</accession>
<dbReference type="Gene3D" id="3.30.160.70">
    <property type="entry name" value="Methylated DNA-protein cysteine methyltransferase domain"/>
    <property type="match status" value="1"/>
</dbReference>
<dbReference type="HAMAP" id="MF_00772">
    <property type="entry name" value="OGT"/>
    <property type="match status" value="1"/>
</dbReference>
<dbReference type="InterPro" id="IPR001497">
    <property type="entry name" value="MethylDNA_cys_MeTrfase_AS"/>
</dbReference>
<dbReference type="InterPro" id="IPR036631">
    <property type="entry name" value="MGMT_N_sf"/>
</dbReference>
<dbReference type="EC" id="2.1.1.63" evidence="9"/>
<dbReference type="PROSITE" id="PS00374">
    <property type="entry name" value="MGMT"/>
    <property type="match status" value="1"/>
</dbReference>
<evidence type="ECO:0000256" key="2">
    <source>
        <dbReference type="ARBA" id="ARBA00008711"/>
    </source>
</evidence>
<evidence type="ECO:0000259" key="10">
    <source>
        <dbReference type="Pfam" id="PF01035"/>
    </source>
</evidence>
<evidence type="ECO:0000256" key="1">
    <source>
        <dbReference type="ARBA" id="ARBA00001286"/>
    </source>
</evidence>
<keyword evidence="13" id="KW-1185">Reference proteome</keyword>
<dbReference type="Pfam" id="PF02870">
    <property type="entry name" value="Methyltransf_1N"/>
    <property type="match status" value="1"/>
</dbReference>
<comment type="function">
    <text evidence="9">Involved in the cellular defense against the biological effects of O6-methylguanine (O6-MeG) and O4-methylthymine (O4-MeT) in DNA. Repairs the methylated nucleobase in DNA by stoichiometrically transferring the methyl group to a cysteine residue in the enzyme. This is a suicide reaction: the enzyme is irreversibly inactivated.</text>
</comment>
<name>A0A1G6TMR7_9PROT</name>
<organism evidence="12 13">
    <name type="scientific">Kordiimonas lacus</name>
    <dbReference type="NCBI Taxonomy" id="637679"/>
    <lineage>
        <taxon>Bacteria</taxon>
        <taxon>Pseudomonadati</taxon>
        <taxon>Pseudomonadota</taxon>
        <taxon>Alphaproteobacteria</taxon>
        <taxon>Kordiimonadales</taxon>
        <taxon>Kordiimonadaceae</taxon>
        <taxon>Kordiimonas</taxon>
    </lineage>
</organism>
<dbReference type="Gene3D" id="1.10.10.10">
    <property type="entry name" value="Winged helix-like DNA-binding domain superfamily/Winged helix DNA-binding domain"/>
    <property type="match status" value="1"/>
</dbReference>
<keyword evidence="7 9" id="KW-0234">DNA repair</keyword>
<comment type="catalytic activity">
    <reaction evidence="1 9">
        <text>a 4-O-methyl-thymidine in DNA + L-cysteinyl-[protein] = a thymidine in DNA + S-methyl-L-cysteinyl-[protein]</text>
        <dbReference type="Rhea" id="RHEA:53428"/>
        <dbReference type="Rhea" id="RHEA-COMP:10131"/>
        <dbReference type="Rhea" id="RHEA-COMP:10132"/>
        <dbReference type="Rhea" id="RHEA-COMP:13555"/>
        <dbReference type="Rhea" id="RHEA-COMP:13556"/>
        <dbReference type="ChEBI" id="CHEBI:29950"/>
        <dbReference type="ChEBI" id="CHEBI:82612"/>
        <dbReference type="ChEBI" id="CHEBI:137386"/>
        <dbReference type="ChEBI" id="CHEBI:137387"/>
        <dbReference type="EC" id="2.1.1.63"/>
    </reaction>
</comment>
<comment type="similarity">
    <text evidence="2 9">Belongs to the MGMT family.</text>
</comment>
<dbReference type="InterPro" id="IPR008332">
    <property type="entry name" value="MethylG_MeTrfase_N"/>
</dbReference>
<dbReference type="FunFam" id="1.10.10.10:FF:000214">
    <property type="entry name" value="Methylated-DNA--protein-cysteine methyltransferase"/>
    <property type="match status" value="1"/>
</dbReference>
<dbReference type="GO" id="GO:0005737">
    <property type="term" value="C:cytoplasm"/>
    <property type="evidence" value="ECO:0007669"/>
    <property type="project" value="UniProtKB-SubCell"/>
</dbReference>
<keyword evidence="3 9" id="KW-0963">Cytoplasm</keyword>
<dbReference type="AlphaFoldDB" id="A0A1G6TMR7"/>
<keyword evidence="6 9" id="KW-0227">DNA damage</keyword>
<dbReference type="SUPFAM" id="SSF53155">
    <property type="entry name" value="Methylated DNA-protein cysteine methyltransferase domain"/>
    <property type="match status" value="1"/>
</dbReference>
<dbReference type="EMBL" id="FNAK01000001">
    <property type="protein sequence ID" value="SDD30164.1"/>
    <property type="molecule type" value="Genomic_DNA"/>
</dbReference>
<feature type="domain" description="Methylguanine DNA methyltransferase ribonuclease-like" evidence="11">
    <location>
        <begin position="6"/>
        <end position="61"/>
    </location>
</feature>
<feature type="active site" description="Nucleophile; methyl group acceptor" evidence="9">
    <location>
        <position position="116"/>
    </location>
</feature>
<dbReference type="GO" id="GO:0032259">
    <property type="term" value="P:methylation"/>
    <property type="evidence" value="ECO:0007669"/>
    <property type="project" value="UniProtKB-KW"/>
</dbReference>
<dbReference type="CDD" id="cd06445">
    <property type="entry name" value="ATase"/>
    <property type="match status" value="1"/>
</dbReference>
<keyword evidence="4 9" id="KW-0489">Methyltransferase</keyword>
<dbReference type="OrthoDB" id="9802228at2"/>
<dbReference type="InterPro" id="IPR014048">
    <property type="entry name" value="MethylDNA_cys_MeTrfase_DNA-bd"/>
</dbReference>
<sequence length="163" mass="17582">MSQLSMHTPVIDITITEFDGAIVSLDWGWSPFQESTPLLVEAKRQLDAYFDGELTRFDLPLCPMGTKHQEQVWKAMREIPYGETRTYGDLASEIGSAAQAVGTACGRNPIPILIPCHRIVASAGKLGGYSGDGGLYTKRALLVLEGALTVEEGKALEEAGALD</sequence>
<evidence type="ECO:0000256" key="3">
    <source>
        <dbReference type="ARBA" id="ARBA00022490"/>
    </source>
</evidence>
<evidence type="ECO:0000256" key="4">
    <source>
        <dbReference type="ARBA" id="ARBA00022603"/>
    </source>
</evidence>
<evidence type="ECO:0000313" key="12">
    <source>
        <dbReference type="EMBL" id="SDD30164.1"/>
    </source>
</evidence>
<dbReference type="Pfam" id="PF01035">
    <property type="entry name" value="DNA_binding_1"/>
    <property type="match status" value="1"/>
</dbReference>
<dbReference type="Proteomes" id="UP000183685">
    <property type="component" value="Unassembled WGS sequence"/>
</dbReference>
<protein>
    <recommendedName>
        <fullName evidence="9">Methylated-DNA--protein-cysteine methyltransferase</fullName>
        <ecNumber evidence="9">2.1.1.63</ecNumber>
    </recommendedName>
    <alternativeName>
        <fullName evidence="9">6-O-methylguanine-DNA methyltransferase</fullName>
        <shortName evidence="9">MGMT</shortName>
    </alternativeName>
    <alternativeName>
        <fullName evidence="9">O-6-methylguanine-DNA-alkyltransferase</fullName>
    </alternativeName>
</protein>
<dbReference type="GO" id="GO:0006307">
    <property type="term" value="P:DNA alkylation repair"/>
    <property type="evidence" value="ECO:0007669"/>
    <property type="project" value="UniProtKB-UniRule"/>
</dbReference>
<evidence type="ECO:0000256" key="5">
    <source>
        <dbReference type="ARBA" id="ARBA00022679"/>
    </source>
</evidence>
<proteinExistence type="inferred from homology"/>
<dbReference type="STRING" id="637679.GCA_001550055_00604"/>
<evidence type="ECO:0000313" key="13">
    <source>
        <dbReference type="Proteomes" id="UP000183685"/>
    </source>
</evidence>